<evidence type="ECO:0000313" key="1">
    <source>
        <dbReference type="EMBL" id="JAH98861.1"/>
    </source>
</evidence>
<accession>A0A0E9X8U7</accession>
<dbReference type="AlphaFoldDB" id="A0A0E9X8U7"/>
<dbReference type="EMBL" id="GBXM01009716">
    <property type="protein sequence ID" value="JAH98861.1"/>
    <property type="molecule type" value="Transcribed_RNA"/>
</dbReference>
<name>A0A0E9X8U7_ANGAN</name>
<reference evidence="1" key="2">
    <citation type="journal article" date="2015" name="Fish Shellfish Immunol.">
        <title>Early steps in the European eel (Anguilla anguilla)-Vibrio vulnificus interaction in the gills: Role of the RtxA13 toxin.</title>
        <authorList>
            <person name="Callol A."/>
            <person name="Pajuelo D."/>
            <person name="Ebbesson L."/>
            <person name="Teles M."/>
            <person name="MacKenzie S."/>
            <person name="Amaro C."/>
        </authorList>
    </citation>
    <scope>NUCLEOTIDE SEQUENCE</scope>
</reference>
<proteinExistence type="predicted"/>
<sequence>MFMKLTNVITQNNVQIIMIVRLTLVICDIKCFFLLCQKIFYGISLNKESCIA</sequence>
<organism evidence="1">
    <name type="scientific">Anguilla anguilla</name>
    <name type="common">European freshwater eel</name>
    <name type="synonym">Muraena anguilla</name>
    <dbReference type="NCBI Taxonomy" id="7936"/>
    <lineage>
        <taxon>Eukaryota</taxon>
        <taxon>Metazoa</taxon>
        <taxon>Chordata</taxon>
        <taxon>Craniata</taxon>
        <taxon>Vertebrata</taxon>
        <taxon>Euteleostomi</taxon>
        <taxon>Actinopterygii</taxon>
        <taxon>Neopterygii</taxon>
        <taxon>Teleostei</taxon>
        <taxon>Anguilliformes</taxon>
        <taxon>Anguillidae</taxon>
        <taxon>Anguilla</taxon>
    </lineage>
</organism>
<protein>
    <submittedName>
        <fullName evidence="1">Uncharacterized protein</fullName>
    </submittedName>
</protein>
<reference evidence="1" key="1">
    <citation type="submission" date="2014-11" db="EMBL/GenBank/DDBJ databases">
        <authorList>
            <person name="Amaro Gonzalez C."/>
        </authorList>
    </citation>
    <scope>NUCLEOTIDE SEQUENCE</scope>
</reference>